<keyword evidence="1" id="KW-0812">Transmembrane</keyword>
<evidence type="ECO:0000313" key="2">
    <source>
        <dbReference type="EMBL" id="MBP0456242.1"/>
    </source>
</evidence>
<dbReference type="NCBIfam" id="TIGR01547">
    <property type="entry name" value="phage_term_2"/>
    <property type="match status" value="1"/>
</dbReference>
<dbReference type="Proteomes" id="UP000670475">
    <property type="component" value="Unassembled WGS sequence"/>
</dbReference>
<name>A0A940M8H6_9ACTN</name>
<dbReference type="RefSeq" id="WP_209338018.1">
    <property type="nucleotide sequence ID" value="NZ_JAGIQL010000003.1"/>
</dbReference>
<dbReference type="Pfam" id="PF03237">
    <property type="entry name" value="Terminase_6N"/>
    <property type="match status" value="1"/>
</dbReference>
<reference evidence="2" key="1">
    <citation type="submission" date="2021-03" db="EMBL/GenBank/DDBJ databases">
        <title>Whole genome sequence of Streptomyces bomunensis MMS17-BM035.</title>
        <authorList>
            <person name="Lee J.H."/>
        </authorList>
    </citation>
    <scope>NUCLEOTIDE SEQUENCE</scope>
    <source>
        <strain evidence="2">MMS17-BM035</strain>
    </source>
</reference>
<dbReference type="InterPro" id="IPR006437">
    <property type="entry name" value="Phage_terminase_lsu"/>
</dbReference>
<sequence length="429" mass="46889">MLNLDALPLSRKQLRSVGQATARVNLWHGSVRSGKTIASLLAFVIAVATAGPSGLIIICGRSLQTIERNVFEPLTDAALFGPLARHVHHTRGATTATILGRTVHLIGAADTRAEGRLRGLTAQLAYVDEATLVPEGFWTQLLARLSVPGARLFATTNPDSPRHWLKVGYLDRAGELNLRAWHFRLADNPSLSPEYIADLTAEYVGLWRRRMIDGAWVVAEGAIYDMWDEGAHVVDELPDMRRHWLGIDYGTTNPFAAVLLGEGIDGRLYVCGEWRHEARTTHRSMTDAQYSAAVRAWLAAYQPPGASPAVPAGVAPEWTFVDPSAASFSTQLWADGHAGIARATNDVADGIRSVSSMLAAGRLLVHRSCEGLLTELPGYSWDPKATDRGEDAPLKVDDHSADALRYVVHSTAHEWRHLLTPSRPEEDTE</sequence>
<dbReference type="Gene3D" id="3.30.420.280">
    <property type="match status" value="1"/>
</dbReference>
<evidence type="ECO:0000256" key="1">
    <source>
        <dbReference type="SAM" id="Phobius"/>
    </source>
</evidence>
<gene>
    <name evidence="2" type="ORF">JFN87_01835</name>
</gene>
<dbReference type="AlphaFoldDB" id="A0A940M8H6"/>
<organism evidence="2 3">
    <name type="scientific">Streptomyces montanisoli</name>
    <dbReference type="NCBI Taxonomy" id="2798581"/>
    <lineage>
        <taxon>Bacteria</taxon>
        <taxon>Bacillati</taxon>
        <taxon>Actinomycetota</taxon>
        <taxon>Actinomycetes</taxon>
        <taxon>Kitasatosporales</taxon>
        <taxon>Streptomycetaceae</taxon>
        <taxon>Streptomyces</taxon>
    </lineage>
</organism>
<accession>A0A940M8H6</accession>
<dbReference type="EMBL" id="JAGIQL010000003">
    <property type="protein sequence ID" value="MBP0456242.1"/>
    <property type="molecule type" value="Genomic_DNA"/>
</dbReference>
<evidence type="ECO:0000313" key="3">
    <source>
        <dbReference type="Proteomes" id="UP000670475"/>
    </source>
</evidence>
<keyword evidence="1" id="KW-0472">Membrane</keyword>
<protein>
    <submittedName>
        <fullName evidence="2">PBSX family phage terminase large subunit</fullName>
    </submittedName>
</protein>
<dbReference type="Gene3D" id="3.40.50.300">
    <property type="entry name" value="P-loop containing nucleotide triphosphate hydrolases"/>
    <property type="match status" value="1"/>
</dbReference>
<keyword evidence="3" id="KW-1185">Reference proteome</keyword>
<dbReference type="InterPro" id="IPR027417">
    <property type="entry name" value="P-loop_NTPase"/>
</dbReference>
<keyword evidence="1" id="KW-1133">Transmembrane helix</keyword>
<proteinExistence type="predicted"/>
<comment type="caution">
    <text evidence="2">The sequence shown here is derived from an EMBL/GenBank/DDBJ whole genome shotgun (WGS) entry which is preliminary data.</text>
</comment>
<feature type="transmembrane region" description="Helical" evidence="1">
    <location>
        <begin position="37"/>
        <end position="59"/>
    </location>
</feature>